<feature type="non-terminal residue" evidence="1">
    <location>
        <position position="1"/>
    </location>
</feature>
<evidence type="ECO:0000313" key="1">
    <source>
        <dbReference type="EMBL" id="WAR26792.1"/>
    </source>
</evidence>
<evidence type="ECO:0000313" key="2">
    <source>
        <dbReference type="Proteomes" id="UP001164746"/>
    </source>
</evidence>
<proteinExistence type="predicted"/>
<gene>
    <name evidence="1" type="ORF">MAR_012496</name>
</gene>
<organism evidence="1 2">
    <name type="scientific">Mya arenaria</name>
    <name type="common">Soft-shell clam</name>
    <dbReference type="NCBI Taxonomy" id="6604"/>
    <lineage>
        <taxon>Eukaryota</taxon>
        <taxon>Metazoa</taxon>
        <taxon>Spiralia</taxon>
        <taxon>Lophotrochozoa</taxon>
        <taxon>Mollusca</taxon>
        <taxon>Bivalvia</taxon>
        <taxon>Autobranchia</taxon>
        <taxon>Heteroconchia</taxon>
        <taxon>Euheterodonta</taxon>
        <taxon>Imparidentia</taxon>
        <taxon>Neoheterodontei</taxon>
        <taxon>Myida</taxon>
        <taxon>Myoidea</taxon>
        <taxon>Myidae</taxon>
        <taxon>Mya</taxon>
    </lineage>
</organism>
<name>A0ABY7FYR0_MYAAR</name>
<keyword evidence="2" id="KW-1185">Reference proteome</keyword>
<dbReference type="Proteomes" id="UP001164746">
    <property type="component" value="Chromosome 14"/>
</dbReference>
<sequence length="160" mass="17788">MADRGNILDKLTNQQLVDRYRFSRAGLNYLETVFGPALEPATMGHKSLSAMDKLLITRRYLATGGIQQNDADMHNVSQPAVSKILTEVTNHLSSADVLGRNLFDEGHLPNGQYHLLGVSGYAGRRSYKITRAKVERGIGQLKRRFGVLHGEIRVQPEKAC</sequence>
<reference evidence="1" key="1">
    <citation type="submission" date="2022-11" db="EMBL/GenBank/DDBJ databases">
        <title>Centuries of genome instability and evolution in soft-shell clam transmissible cancer (bioRxiv).</title>
        <authorList>
            <person name="Hart S.F.M."/>
            <person name="Yonemitsu M.A."/>
            <person name="Giersch R.M."/>
            <person name="Beal B.F."/>
            <person name="Arriagada G."/>
            <person name="Davis B.W."/>
            <person name="Ostrander E.A."/>
            <person name="Goff S.P."/>
            <person name="Metzger M.J."/>
        </authorList>
    </citation>
    <scope>NUCLEOTIDE SEQUENCE</scope>
    <source>
        <strain evidence="1">MELC-2E11</strain>
        <tissue evidence="1">Siphon/mantle</tissue>
    </source>
</reference>
<dbReference type="EMBL" id="CP111025">
    <property type="protein sequence ID" value="WAR26792.1"/>
    <property type="molecule type" value="Genomic_DNA"/>
</dbReference>
<protein>
    <submittedName>
        <fullName evidence="1">Uncharacterized protein</fullName>
    </submittedName>
</protein>
<accession>A0ABY7FYR0</accession>